<dbReference type="NCBIfam" id="TIGR02073">
    <property type="entry name" value="PBP_1c"/>
    <property type="match status" value="1"/>
</dbReference>
<dbReference type="GO" id="GO:0009252">
    <property type="term" value="P:peptidoglycan biosynthetic process"/>
    <property type="evidence" value="ECO:0007669"/>
    <property type="project" value="UniProtKB-UniPathway"/>
</dbReference>
<evidence type="ECO:0000256" key="8">
    <source>
        <dbReference type="ARBA" id="ARBA00022801"/>
    </source>
</evidence>
<dbReference type="PANTHER" id="PTHR32282">
    <property type="entry name" value="BINDING PROTEIN TRANSPEPTIDASE, PUTATIVE-RELATED"/>
    <property type="match status" value="1"/>
</dbReference>
<feature type="transmembrane region" description="Helical" evidence="12">
    <location>
        <begin position="7"/>
        <end position="25"/>
    </location>
</feature>
<evidence type="ECO:0000256" key="11">
    <source>
        <dbReference type="ARBA" id="ARBA00049902"/>
    </source>
</evidence>
<dbReference type="InterPro" id="IPR023346">
    <property type="entry name" value="Lysozyme-like_dom_sf"/>
</dbReference>
<dbReference type="InterPro" id="IPR001460">
    <property type="entry name" value="PCN-bd_Tpept"/>
</dbReference>
<dbReference type="InterPro" id="IPR036950">
    <property type="entry name" value="PBP_transglycosylase"/>
</dbReference>
<comment type="pathway">
    <text evidence="1">Cell wall biogenesis; peptidoglycan biosynthesis.</text>
</comment>
<dbReference type="GO" id="GO:0006508">
    <property type="term" value="P:proteolysis"/>
    <property type="evidence" value="ECO:0007669"/>
    <property type="project" value="UniProtKB-KW"/>
</dbReference>
<evidence type="ECO:0000256" key="7">
    <source>
        <dbReference type="ARBA" id="ARBA00022679"/>
    </source>
</evidence>
<keyword evidence="6" id="KW-0328">Glycosyltransferase</keyword>
<evidence type="ECO:0000256" key="9">
    <source>
        <dbReference type="ARBA" id="ARBA00023268"/>
    </source>
</evidence>
<evidence type="ECO:0000256" key="3">
    <source>
        <dbReference type="ARBA" id="ARBA00007739"/>
    </source>
</evidence>
<dbReference type="Pfam" id="PF00912">
    <property type="entry name" value="Transgly"/>
    <property type="match status" value="1"/>
</dbReference>
<organism evidence="15">
    <name type="scientific">uncultured Sulfurovum sp</name>
    <dbReference type="NCBI Taxonomy" id="269237"/>
    <lineage>
        <taxon>Bacteria</taxon>
        <taxon>Pseudomonadati</taxon>
        <taxon>Campylobacterota</taxon>
        <taxon>Epsilonproteobacteria</taxon>
        <taxon>Campylobacterales</taxon>
        <taxon>Sulfurovaceae</taxon>
        <taxon>Sulfurovum</taxon>
        <taxon>environmental samples</taxon>
    </lineage>
</organism>
<accession>A0A6S6SQ77</accession>
<dbReference type="InterPro" id="IPR050396">
    <property type="entry name" value="Glycosyltr_51/Transpeptidase"/>
</dbReference>
<reference evidence="15" key="1">
    <citation type="submission" date="2020-01" db="EMBL/GenBank/DDBJ databases">
        <authorList>
            <person name="Meier V. D."/>
            <person name="Meier V D."/>
        </authorList>
    </citation>
    <scope>NUCLEOTIDE SEQUENCE</scope>
    <source>
        <strain evidence="15">HLG_WM_MAG_06</strain>
    </source>
</reference>
<evidence type="ECO:0000259" key="13">
    <source>
        <dbReference type="Pfam" id="PF00905"/>
    </source>
</evidence>
<evidence type="ECO:0000256" key="1">
    <source>
        <dbReference type="ARBA" id="ARBA00004752"/>
    </source>
</evidence>
<dbReference type="GO" id="GO:0030288">
    <property type="term" value="C:outer membrane-bounded periplasmic space"/>
    <property type="evidence" value="ECO:0007669"/>
    <property type="project" value="TreeGrafter"/>
</dbReference>
<evidence type="ECO:0000256" key="2">
    <source>
        <dbReference type="ARBA" id="ARBA00007090"/>
    </source>
</evidence>
<dbReference type="Pfam" id="PF00905">
    <property type="entry name" value="Transpeptidase"/>
    <property type="match status" value="1"/>
</dbReference>
<feature type="domain" description="Penicillin-binding protein transpeptidase" evidence="13">
    <location>
        <begin position="295"/>
        <end position="547"/>
    </location>
</feature>
<keyword evidence="9" id="KW-0511">Multifunctional enzyme</keyword>
<evidence type="ECO:0000256" key="12">
    <source>
        <dbReference type="SAM" id="Phobius"/>
    </source>
</evidence>
<evidence type="ECO:0000256" key="5">
    <source>
        <dbReference type="ARBA" id="ARBA00022670"/>
    </source>
</evidence>
<dbReference type="AlphaFoldDB" id="A0A6S6SQ77"/>
<dbReference type="Gene3D" id="1.10.3810.10">
    <property type="entry name" value="Biosynthetic peptidoglycan transglycosylase-like"/>
    <property type="match status" value="1"/>
</dbReference>
<evidence type="ECO:0000313" key="15">
    <source>
        <dbReference type="EMBL" id="CAA6812578.1"/>
    </source>
</evidence>
<keyword evidence="12" id="KW-1133">Transmembrane helix</keyword>
<keyword evidence="12" id="KW-0472">Membrane</keyword>
<gene>
    <name evidence="15" type="ORF">HELGO_WM5584</name>
</gene>
<dbReference type="InterPro" id="IPR012338">
    <property type="entry name" value="Beta-lactam/transpept-like"/>
</dbReference>
<protein>
    <recommendedName>
        <fullName evidence="10">peptidoglycan glycosyltransferase</fullName>
        <ecNumber evidence="10">2.4.99.28</ecNumber>
    </recommendedName>
</protein>
<keyword evidence="7" id="KW-0808">Transferase</keyword>
<dbReference type="GO" id="GO:0008955">
    <property type="term" value="F:peptidoglycan glycosyltransferase activity"/>
    <property type="evidence" value="ECO:0007669"/>
    <property type="project" value="UniProtKB-EC"/>
</dbReference>
<dbReference type="PANTHER" id="PTHR32282:SF15">
    <property type="entry name" value="PENICILLIN-BINDING PROTEIN 1C"/>
    <property type="match status" value="1"/>
</dbReference>
<sequence>MKYTKQILISVTTVLLLFYLLHYLFPLNTARLNKPQSTLIYDNSKHLIALKLSPDGFLRVPIKKEALNSNVKKIVLAYEDQYFEQHFGVNHFSIVRALWFNLTNQGKIGASTITMQVARMMHNKPRTLSQKLIEMFQAFQLEWQYTKDEILTFYLNNAPYGGNVEGFASASLKYFQLEPSSLSLSQIAYLTSIPKNPNANRPKSNSKNLNPIKNKLLKRIKEIGLLEKEEYQRAKEEHITVNIQNLPNKIPHLTAQIKEQGQIYTSIDMRIQSQVQKLISEGVKEVKNFNIHNATAIIIENKSMNIVAYVASQDFYDRQYGGQNDGLKALVSPGSTLKPFVYARALEEGLITPLKKVFDVPMFINGYKPMNYSKEYLGEVTATEALQLSLNIPAVELDRLLKDKSLFSLLQKTQISSLTRPKSYYGSSLTLGGLGLPLKENAELFAMLANGGAYQQASYLKNRKKEKPLQLLNPEATYLVSNILADAPRLSFSATWGQMKSMTKVAFKTGTSAHAKDMLTIGYTPKYTVAVWYGNFSGAASKKYQGKHATGLKIASPTLFKIFKLLGQQTWFQQPKGIVKKTICQDAIQLGVCKQKIQDTVIEDVDLKNECNTMRAEVLSYLQKQGSIQSINELKSHSCYAKWKAYKPLITSPIHQKTYSHNILLPKSMKESKLECFSFEEKSKVYWRIDNNEPIISSSGKALYHYLSPGKHQISCLDEGAKMRSIEVTVEEI</sequence>
<comment type="catalytic activity">
    <reaction evidence="11">
        <text>[GlcNAc-(1-&gt;4)-Mur2Ac(oyl-L-Ala-gamma-D-Glu-L-Lys-D-Ala-D-Ala)](n)-di-trans,octa-cis-undecaprenyl diphosphate + beta-D-GlcNAc-(1-&gt;4)-Mur2Ac(oyl-L-Ala-gamma-D-Glu-L-Lys-D-Ala-D-Ala)-di-trans,octa-cis-undecaprenyl diphosphate = [GlcNAc-(1-&gt;4)-Mur2Ac(oyl-L-Ala-gamma-D-Glu-L-Lys-D-Ala-D-Ala)](n+1)-di-trans,octa-cis-undecaprenyl diphosphate + di-trans,octa-cis-undecaprenyl diphosphate + H(+)</text>
        <dbReference type="Rhea" id="RHEA:23708"/>
        <dbReference type="Rhea" id="RHEA-COMP:9602"/>
        <dbReference type="Rhea" id="RHEA-COMP:9603"/>
        <dbReference type="ChEBI" id="CHEBI:15378"/>
        <dbReference type="ChEBI" id="CHEBI:58405"/>
        <dbReference type="ChEBI" id="CHEBI:60033"/>
        <dbReference type="ChEBI" id="CHEBI:78435"/>
        <dbReference type="EC" id="2.4.99.28"/>
    </reaction>
</comment>
<dbReference type="Gene3D" id="3.40.710.10">
    <property type="entry name" value="DD-peptidase/beta-lactamase superfamily"/>
    <property type="match status" value="1"/>
</dbReference>
<comment type="similarity">
    <text evidence="2">In the C-terminal section; belongs to the transpeptidase family.</text>
</comment>
<feature type="domain" description="Glycosyl transferase family 51" evidence="14">
    <location>
        <begin position="61"/>
        <end position="220"/>
    </location>
</feature>
<evidence type="ECO:0000256" key="10">
    <source>
        <dbReference type="ARBA" id="ARBA00044770"/>
    </source>
</evidence>
<dbReference type="EC" id="2.4.99.28" evidence="10"/>
<dbReference type="InterPro" id="IPR001264">
    <property type="entry name" value="Glyco_trans_51"/>
</dbReference>
<keyword evidence="4" id="KW-0121">Carboxypeptidase</keyword>
<proteinExistence type="inferred from homology"/>
<evidence type="ECO:0000256" key="6">
    <source>
        <dbReference type="ARBA" id="ARBA00022676"/>
    </source>
</evidence>
<keyword evidence="12" id="KW-0812">Transmembrane</keyword>
<comment type="similarity">
    <text evidence="3">In the N-terminal section; belongs to the glycosyltransferase 51 family.</text>
</comment>
<dbReference type="UniPathway" id="UPA00219"/>
<keyword evidence="8" id="KW-0378">Hydrolase</keyword>
<dbReference type="InterPro" id="IPR011815">
    <property type="entry name" value="PBP_1c"/>
</dbReference>
<name>A0A6S6SQ77_9BACT</name>
<keyword evidence="5" id="KW-0645">Protease</keyword>
<evidence type="ECO:0000259" key="14">
    <source>
        <dbReference type="Pfam" id="PF00912"/>
    </source>
</evidence>
<dbReference type="GO" id="GO:0004180">
    <property type="term" value="F:carboxypeptidase activity"/>
    <property type="evidence" value="ECO:0007669"/>
    <property type="project" value="UniProtKB-KW"/>
</dbReference>
<dbReference type="GO" id="GO:0008658">
    <property type="term" value="F:penicillin binding"/>
    <property type="evidence" value="ECO:0007669"/>
    <property type="project" value="InterPro"/>
</dbReference>
<dbReference type="SUPFAM" id="SSF56601">
    <property type="entry name" value="beta-lactamase/transpeptidase-like"/>
    <property type="match status" value="1"/>
</dbReference>
<evidence type="ECO:0000256" key="4">
    <source>
        <dbReference type="ARBA" id="ARBA00022645"/>
    </source>
</evidence>
<dbReference type="EMBL" id="CACVAP010000068">
    <property type="protein sequence ID" value="CAA6812578.1"/>
    <property type="molecule type" value="Genomic_DNA"/>
</dbReference>
<dbReference type="SUPFAM" id="SSF53955">
    <property type="entry name" value="Lysozyme-like"/>
    <property type="match status" value="1"/>
</dbReference>